<evidence type="ECO:0000256" key="5">
    <source>
        <dbReference type="ARBA" id="ARBA00022839"/>
    </source>
</evidence>
<evidence type="ECO:0000256" key="2">
    <source>
        <dbReference type="ARBA" id="ARBA00022490"/>
    </source>
</evidence>
<name>A0ABY1A9I8_9LACO</name>
<gene>
    <name evidence="6" type="primary">xseB</name>
    <name evidence="8" type="ORF">SAMN05216431_10261</name>
</gene>
<evidence type="ECO:0000256" key="6">
    <source>
        <dbReference type="HAMAP-Rule" id="MF_00337"/>
    </source>
</evidence>
<keyword evidence="3 6" id="KW-0540">Nuclease</keyword>
<comment type="catalytic activity">
    <reaction evidence="6">
        <text>Exonucleolytic cleavage in either 5'- to 3'- or 3'- to 5'-direction to yield nucleoside 5'-phosphates.</text>
        <dbReference type="EC" id="3.1.11.6"/>
    </reaction>
</comment>
<protein>
    <recommendedName>
        <fullName evidence="6">Exodeoxyribonuclease 7 small subunit</fullName>
        <ecNumber evidence="6">3.1.11.6</ecNumber>
    </recommendedName>
    <alternativeName>
        <fullName evidence="6">Exodeoxyribonuclease VII small subunit</fullName>
        <shortName evidence="6">Exonuclease VII small subunit</shortName>
    </alternativeName>
</protein>
<reference evidence="8 9" key="1">
    <citation type="submission" date="2016-10" db="EMBL/GenBank/DDBJ databases">
        <authorList>
            <person name="Varghese N."/>
            <person name="Submissions S."/>
        </authorList>
    </citation>
    <scope>NUCLEOTIDE SEQUENCE [LARGE SCALE GENOMIC DNA]</scope>
    <source>
        <strain evidence="8 9">WC1T17</strain>
    </source>
</reference>
<keyword evidence="4 6" id="KW-0378">Hydrolase</keyword>
<dbReference type="InterPro" id="IPR037004">
    <property type="entry name" value="Exonuc_VII_ssu_sf"/>
</dbReference>
<keyword evidence="2 6" id="KW-0963">Cytoplasm</keyword>
<organism evidence="8 9">
    <name type="scientific">Ligilactobacillus ruminis</name>
    <dbReference type="NCBI Taxonomy" id="1623"/>
    <lineage>
        <taxon>Bacteria</taxon>
        <taxon>Bacillati</taxon>
        <taxon>Bacillota</taxon>
        <taxon>Bacilli</taxon>
        <taxon>Lactobacillales</taxon>
        <taxon>Lactobacillaceae</taxon>
        <taxon>Ligilactobacillus</taxon>
    </lineage>
</organism>
<comment type="subunit">
    <text evidence="6">Heterooligomer composed of large and small subunits.</text>
</comment>
<evidence type="ECO:0000313" key="8">
    <source>
        <dbReference type="EMBL" id="SEM39645.1"/>
    </source>
</evidence>
<evidence type="ECO:0000313" key="9">
    <source>
        <dbReference type="Proteomes" id="UP000182089"/>
    </source>
</evidence>
<evidence type="ECO:0000256" key="3">
    <source>
        <dbReference type="ARBA" id="ARBA00022722"/>
    </source>
</evidence>
<dbReference type="NCBIfam" id="NF002138">
    <property type="entry name" value="PRK00977.1-2"/>
    <property type="match status" value="1"/>
</dbReference>
<evidence type="ECO:0000256" key="1">
    <source>
        <dbReference type="ARBA" id="ARBA00009998"/>
    </source>
</evidence>
<keyword evidence="7" id="KW-0175">Coiled coil</keyword>
<dbReference type="EC" id="3.1.11.6" evidence="6"/>
<comment type="function">
    <text evidence="6">Bidirectionally degrades single-stranded DNA into large acid-insoluble oligonucleotides, which are then degraded further into small acid-soluble oligonucleotides.</text>
</comment>
<keyword evidence="5 6" id="KW-0269">Exonuclease</keyword>
<dbReference type="PANTHER" id="PTHR34137:SF1">
    <property type="entry name" value="EXODEOXYRIBONUCLEASE 7 SMALL SUBUNIT"/>
    <property type="match status" value="1"/>
</dbReference>
<dbReference type="PIRSF" id="PIRSF006488">
    <property type="entry name" value="Exonuc_VII_S"/>
    <property type="match status" value="1"/>
</dbReference>
<dbReference type="SUPFAM" id="SSF116842">
    <property type="entry name" value="XseB-like"/>
    <property type="match status" value="1"/>
</dbReference>
<accession>A0ABY1A9I8</accession>
<dbReference type="Proteomes" id="UP000182089">
    <property type="component" value="Unassembled WGS sequence"/>
</dbReference>
<evidence type="ECO:0000256" key="4">
    <source>
        <dbReference type="ARBA" id="ARBA00022801"/>
    </source>
</evidence>
<dbReference type="EMBL" id="FOCC01000002">
    <property type="protein sequence ID" value="SEM39645.1"/>
    <property type="molecule type" value="Genomic_DNA"/>
</dbReference>
<dbReference type="NCBIfam" id="TIGR01280">
    <property type="entry name" value="xseB"/>
    <property type="match status" value="1"/>
</dbReference>
<dbReference type="HAMAP" id="MF_00337">
    <property type="entry name" value="Exonuc_7_S"/>
    <property type="match status" value="1"/>
</dbReference>
<feature type="coiled-coil region" evidence="7">
    <location>
        <begin position="4"/>
        <end position="62"/>
    </location>
</feature>
<evidence type="ECO:0000256" key="7">
    <source>
        <dbReference type="SAM" id="Coils"/>
    </source>
</evidence>
<comment type="similarity">
    <text evidence="1 6">Belongs to the XseB family.</text>
</comment>
<sequence>MNEENTFEAQMDELEKIVTQLERGDVPLEQALEQFKQGVALSNQLQKKLAEAEHTLTKVINDQGDEVPYERAESND</sequence>
<comment type="caution">
    <text evidence="8">The sequence shown here is derived from an EMBL/GenBank/DDBJ whole genome shotgun (WGS) entry which is preliminary data.</text>
</comment>
<dbReference type="Pfam" id="PF02609">
    <property type="entry name" value="Exonuc_VII_S"/>
    <property type="match status" value="1"/>
</dbReference>
<dbReference type="Gene3D" id="1.10.287.1040">
    <property type="entry name" value="Exonuclease VII, small subunit"/>
    <property type="match status" value="1"/>
</dbReference>
<proteinExistence type="inferred from homology"/>
<dbReference type="PANTHER" id="PTHR34137">
    <property type="entry name" value="EXODEOXYRIBONUCLEASE 7 SMALL SUBUNIT"/>
    <property type="match status" value="1"/>
</dbReference>
<comment type="subcellular location">
    <subcellularLocation>
        <location evidence="6">Cytoplasm</location>
    </subcellularLocation>
</comment>
<dbReference type="InterPro" id="IPR003761">
    <property type="entry name" value="Exonuc_VII_S"/>
</dbReference>